<feature type="region of interest" description="Disordered" evidence="3">
    <location>
        <begin position="1"/>
        <end position="25"/>
    </location>
</feature>
<dbReference type="Pfam" id="PF26573">
    <property type="entry name" value="TPR_Epg5_2"/>
    <property type="match status" value="1"/>
</dbReference>
<accession>A0A182UN06</accession>
<dbReference type="KEGG" id="amer:121590026"/>
<dbReference type="InterPro" id="IPR058750">
    <property type="entry name" value="TPR_Epg5"/>
</dbReference>
<dbReference type="RefSeq" id="XP_041765295.1">
    <property type="nucleotide sequence ID" value="XM_041909361.1"/>
</dbReference>
<dbReference type="STRING" id="30066.A0A182UN06"/>
<evidence type="ECO:0000259" key="4">
    <source>
        <dbReference type="Pfam" id="PF26103"/>
    </source>
</evidence>
<evidence type="ECO:0000313" key="6">
    <source>
        <dbReference type="EnsemblMetazoa" id="AMEM000670-PA"/>
    </source>
</evidence>
<reference evidence="6" key="1">
    <citation type="submission" date="2020-05" db="UniProtKB">
        <authorList>
            <consortium name="EnsemblMetazoa"/>
        </authorList>
    </citation>
    <scope>IDENTIFICATION</scope>
    <source>
        <strain evidence="6">MAF</strain>
    </source>
</reference>
<keyword evidence="7" id="KW-1185">Reference proteome</keyword>
<dbReference type="InterPro" id="IPR051436">
    <property type="entry name" value="Autophagy-related_EPG5"/>
</dbReference>
<dbReference type="InterPro" id="IPR059030">
    <property type="entry name" value="TPR_Epg5_mid"/>
</dbReference>
<feature type="compositionally biased region" description="Acidic residues" evidence="3">
    <location>
        <begin position="485"/>
        <end position="494"/>
    </location>
</feature>
<dbReference type="EnsemblMetazoa" id="AMEM000670-RA">
    <property type="protein sequence ID" value="AMEM000670-PA"/>
    <property type="gene ID" value="AMEM000670"/>
</dbReference>
<dbReference type="Proteomes" id="UP000075903">
    <property type="component" value="Unassembled WGS sequence"/>
</dbReference>
<dbReference type="PANTHER" id="PTHR31139">
    <property type="entry name" value="ECTOPIC P GRANULES PROTEIN 5 HOMOLOG"/>
    <property type="match status" value="1"/>
</dbReference>
<evidence type="ECO:0000256" key="1">
    <source>
        <dbReference type="ARBA" id="ARBA00010948"/>
    </source>
</evidence>
<dbReference type="PANTHER" id="PTHR31139:SF4">
    <property type="entry name" value="ECTOPIC P GRANULES PROTEIN 5 HOMOLOG"/>
    <property type="match status" value="1"/>
</dbReference>
<evidence type="ECO:0000313" key="7">
    <source>
        <dbReference type="Proteomes" id="UP000075903"/>
    </source>
</evidence>
<dbReference type="GO" id="GO:0005737">
    <property type="term" value="C:cytoplasm"/>
    <property type="evidence" value="ECO:0007669"/>
    <property type="project" value="TreeGrafter"/>
</dbReference>
<dbReference type="CTD" id="57724"/>
<evidence type="ECO:0000256" key="2">
    <source>
        <dbReference type="ARBA" id="ARBA00023006"/>
    </source>
</evidence>
<name>A0A182UN06_ANOME</name>
<evidence type="ECO:0000259" key="5">
    <source>
        <dbReference type="Pfam" id="PF26573"/>
    </source>
</evidence>
<comment type="similarity">
    <text evidence="1">Belongs to the EPG5 family.</text>
</comment>
<feature type="region of interest" description="Disordered" evidence="3">
    <location>
        <begin position="87"/>
        <end position="114"/>
    </location>
</feature>
<feature type="domain" description="Epg5-like central TPR repeats" evidence="4">
    <location>
        <begin position="1653"/>
        <end position="2041"/>
    </location>
</feature>
<dbReference type="Pfam" id="PF26103">
    <property type="entry name" value="TPR_Epg5"/>
    <property type="match status" value="1"/>
</dbReference>
<organism evidence="6 7">
    <name type="scientific">Anopheles merus</name>
    <name type="common">Mosquito</name>
    <dbReference type="NCBI Taxonomy" id="30066"/>
    <lineage>
        <taxon>Eukaryota</taxon>
        <taxon>Metazoa</taxon>
        <taxon>Ecdysozoa</taxon>
        <taxon>Arthropoda</taxon>
        <taxon>Hexapoda</taxon>
        <taxon>Insecta</taxon>
        <taxon>Pterygota</taxon>
        <taxon>Neoptera</taxon>
        <taxon>Endopterygota</taxon>
        <taxon>Diptera</taxon>
        <taxon>Nematocera</taxon>
        <taxon>Culicoidea</taxon>
        <taxon>Culicidae</taxon>
        <taxon>Anophelinae</taxon>
        <taxon>Anopheles</taxon>
    </lineage>
</organism>
<proteinExistence type="inferred from homology"/>
<feature type="compositionally biased region" description="Basic and acidic residues" evidence="3">
    <location>
        <begin position="461"/>
        <end position="470"/>
    </location>
</feature>
<dbReference type="GeneID" id="121590026"/>
<dbReference type="VEuPathDB" id="VectorBase:AMEM21_015022"/>
<keyword evidence="2" id="KW-0072">Autophagy</keyword>
<evidence type="ECO:0000256" key="3">
    <source>
        <dbReference type="SAM" id="MobiDB-lite"/>
    </source>
</evidence>
<feature type="compositionally biased region" description="Basic residues" evidence="3">
    <location>
        <begin position="1"/>
        <end position="18"/>
    </location>
</feature>
<feature type="domain" description="Epg5-like TPR" evidence="5">
    <location>
        <begin position="1176"/>
        <end position="1356"/>
    </location>
</feature>
<protein>
    <submittedName>
        <fullName evidence="6">Uncharacterized protein</fullName>
    </submittedName>
</protein>
<dbReference type="GO" id="GO:0097352">
    <property type="term" value="P:autophagosome maturation"/>
    <property type="evidence" value="ECO:0007669"/>
    <property type="project" value="TreeGrafter"/>
</dbReference>
<sequence>MEAVKPRTKKKTSSKKSVKQFTATKAEEVQETVAADDELVLETEPTVIPTALAPTSPSEEQTACKEVAEASFSNDPEQSIELSAVEETKYQSQEANEDSQTKDEMGGDFAPTAPPCSVPAVTNLATTMLYPDLSQLKLEASDGEQTLARLSTTSAQPIERPCISAPRTRTLYLQCIQQMEDTALQTDRAHLDAMEQQFIRSESPHGVAKDPGGYDGDLHMSIQTYRAGYHGYCEIVRERKVAHQQIASLQGRCWDFQQVKFSATGRCDDERVVSVSLKSRVASLNVERFKDAKGTMSSLLDRCLTKEKEALIHLHHTRSMVEKKVSDPPKAGQNPTVALRHKLRIIGNALRTEASGSGCDEGERCEYVQDLRKWFVHVGTNMLGAGNVHDRVWLMFHLLRFPSGIGTWAHVLVHPLPVGGKESSPDLLDGELQAILTLTHVLLRPILERQTFLTPLEEAEGRTAQEKMPVREAGGSGSKVADNFEWVDSDGEESSPDKRVRPIKESDLLALLDQIPFQRLFGTITSRAIRRVVSGDVRQLPTTEMLWLVTLANRLVAVLGEGLSTYGRIARYSHFAQRLALLINDTVKFAGDVLRYYRDTHGPHTSEEVELVQVHFDTLVYGAARCIYAAGVALARHLSTLPFALLSSRACWWMLRCMVQRDFTLGPDFEHECEPPIPHNATATDQFSKALLGQEAAHNLYNVLKPFVDLALARDPSSDKEFICTITKTLFEVLVAVDAAELVCAELIIEQIHTIVEKNVFVLSVMLQTLAADNPQPTADAWQAKGSRLLDVFSSKRKLVMLWDPTESDVNVMLELLLSYPRAHVYHKLALGLLMYINYGEISGLNVPKALQNRVAYSVVVAFRKNQPPAKANSDATEQSEYESYQERCLFVLLQLRLHALDQPLPIVQQILQDPSSVEVRNVPALEQLPDVKAAVDERCPVACLCAMLTTTIGHWVPVFCQDGVNVLQLLLDHHLDTVVVRCLELISLLFTECSHALLGSERFAALLTQLVQDDVELVWTPPKPSTSTIESQQSEQMLALKLLDQAKVGKVGTMLVSQAVSHWRCGYATPAALVGMWCDWLTQISSWTNSAKVLRLLNVLASVSFGHAEAWNALREKLAPFFKSFAQVKQKQPGIHSLWSKIIGTEPPLLYGTLPNDCVALALLVFELEHRQLELDTELWPRLLRALKRKESLKLDAALRDVSGGLRTREEDFCPAADSLVYCKLARFLVRVSVEHPLCLAVWQQFFAVLLTRVTDVGDPVHGVSDRLYGADTGLMEKVKQMLCRLELHYHCAQEANKTAVEMLRLVKAFQLWLVDPELNRIAMDDPINLPVQYAVPHLQATLQGVQECWPECVNQPALVTLHRLMVERWYALYRVHPAQPLKAQPSEGPAAGKPALAPVEAIQRRLANAYTDPLPVPVVEVRGELQDLRDALAKPAAVRVRRITESLRIVRQHIDKTYWATKAELEQRRDELFELYRQLYVNEDRQLVKQAKCSVLYCAGAATVKVHTKCATLDKTVQERIDARLRGLEAFLQMAINIPPYIVHHTILLRELWNSLFVDYCAETDQTAVQSLNAIIRTMLRTLLHEVSDANFVPPLTFAVRLSLETYRSELSKLMFEEVGQLFADALEAGHKPSSVIVALLEDGRIPCRPLLQVYGQLVKQKTGSLERTLFVDMFGSKLDLSRWLKEHDVAPDELDQFAKLIVIGLYKARPADTVSPVRSDEQAEQDEKFADILISHLVTLASSKFPDNFGKLLQHTINAYSQWPTLPPVMLLRLLNVLRLRAHHLPDLYLGMAEDALHQAHRQFAEANCTEPVLGPELLHHLLVAVTEHFVRQRDGAFPWNGMYRRHGAYIEVLGMLLGMFAHSLLAAGMRDNRIGCVHDNLLPTVYRMFEPWIVPYGADVHAHARPGGYSPTTPYGRTTMAPVIDTVRHCNNDKAKWMFGVLLHCVEYAIEQVREAYADTDHCSQILLYFLHWYLEWFVDPRIMISALYVYNTLVLDLPWERLLPSELLLERMHAMLEHHSPECHELLACVFVRCRWFGEPFDPLPEWIRRTHAPTIAICVRLAYEPVVRSEEQTRTAMVRLLHHFARLVWMPMHVAELTPALDWFVMTAEAGFLLREPKVPHRELDDALTLLLEIVTGMRCNEANQLVPGGMYLLKRKLYIGVIVRMLMNAGRVASKVANGKPQLTAAVQRLVASIADVLAQLPDECGTGCSDCPRLLEARALMTELLTSVKKWQTENTLSLFVDELIRLLDSDVNSQLLTQCVLESANLLDSQTVPWMRLMESALSHYLCDRSAENGSLALPSKPAWLQALNIVGYTAISRWQYELLAQHCLPLCLELHFLHHWHVSRDDPVALLGLVEQLLATLPELKISEPIEYRLYPLWYTLAYALLTLRPEPHVAIRSTIAQFGTVSESSSFWVVGMLKKILGKEKTATERVSATRCLVAYAFAVLLAHAYAARRTGRDASQLPEPDDYSEATEPFTLAKLLSAPEKRVSRDRIASAAVENLKSVCGASAPKEYQVRIQAIVDTLGVDVEPRQTLQQAKDIIVSLDGKAEPFLSTLEEAIVAQR</sequence>
<dbReference type="VEuPathDB" id="VectorBase:AMEM000670"/>
<feature type="region of interest" description="Disordered" evidence="3">
    <location>
        <begin position="461"/>
        <end position="499"/>
    </location>
</feature>